<name>A0A1R2CT95_9CILI</name>
<evidence type="ECO:0000256" key="6">
    <source>
        <dbReference type="ARBA" id="ARBA00022927"/>
    </source>
</evidence>
<evidence type="ECO:0000256" key="1">
    <source>
        <dbReference type="ARBA" id="ARBA00004184"/>
    </source>
</evidence>
<dbReference type="OrthoDB" id="26184at2759"/>
<keyword evidence="5" id="KW-0862">Zinc</keyword>
<dbReference type="GO" id="GO:0006904">
    <property type="term" value="P:vesicle docking involved in exocytosis"/>
    <property type="evidence" value="ECO:0007669"/>
    <property type="project" value="TreeGrafter"/>
</dbReference>
<feature type="repeat" description="CHCR" evidence="9">
    <location>
        <begin position="396"/>
        <end position="543"/>
    </location>
</feature>
<dbReference type="AlphaFoldDB" id="A0A1R2CT95"/>
<dbReference type="CDD" id="cd16688">
    <property type="entry name" value="RING-H2_Vps11"/>
    <property type="match status" value="1"/>
</dbReference>
<dbReference type="GO" id="GO:0006886">
    <property type="term" value="P:intracellular protein transport"/>
    <property type="evidence" value="ECO:0007669"/>
    <property type="project" value="UniProtKB-UniRule"/>
</dbReference>
<feature type="domain" description="Vacuolar protein sorting protein 11 C-terminal" evidence="11">
    <location>
        <begin position="899"/>
        <end position="932"/>
    </location>
</feature>
<keyword evidence="3" id="KW-0479">Metal-binding</keyword>
<dbReference type="GO" id="GO:0048284">
    <property type="term" value="P:organelle fusion"/>
    <property type="evidence" value="ECO:0007669"/>
    <property type="project" value="TreeGrafter"/>
</dbReference>
<dbReference type="GO" id="GO:0005768">
    <property type="term" value="C:endosome"/>
    <property type="evidence" value="ECO:0007669"/>
    <property type="project" value="TreeGrafter"/>
</dbReference>
<dbReference type="InterPro" id="IPR057308">
    <property type="entry name" value="CHCR_PEP5_VPS11"/>
</dbReference>
<dbReference type="PIRSF" id="PIRSF007860">
    <property type="entry name" value="VPS11"/>
    <property type="match status" value="1"/>
</dbReference>
<dbReference type="InterPro" id="IPR000547">
    <property type="entry name" value="Clathrin_H-chain/VPS_repeat"/>
</dbReference>
<dbReference type="InterPro" id="IPR024763">
    <property type="entry name" value="VPS11_C"/>
</dbReference>
<evidence type="ECO:0000256" key="8">
    <source>
        <dbReference type="PIRNR" id="PIRNR007860"/>
    </source>
</evidence>
<feature type="region of interest" description="Disordered" evidence="10">
    <location>
        <begin position="17"/>
        <end position="36"/>
    </location>
</feature>
<evidence type="ECO:0000313" key="14">
    <source>
        <dbReference type="Proteomes" id="UP000187209"/>
    </source>
</evidence>
<dbReference type="GO" id="GO:0007032">
    <property type="term" value="P:endosome organization"/>
    <property type="evidence" value="ECO:0007669"/>
    <property type="project" value="TreeGrafter"/>
</dbReference>
<dbReference type="PANTHER" id="PTHR23323:SF24">
    <property type="entry name" value="VACUOLAR PROTEIN SORTING-ASSOCIATED PROTEIN 11 HOMOLOG"/>
    <property type="match status" value="1"/>
</dbReference>
<dbReference type="Pfam" id="PF23356">
    <property type="entry name" value="TPR_PEP5_VPS11"/>
    <property type="match status" value="1"/>
</dbReference>
<dbReference type="GO" id="GO:0007033">
    <property type="term" value="P:vacuole organization"/>
    <property type="evidence" value="ECO:0007669"/>
    <property type="project" value="TreeGrafter"/>
</dbReference>
<dbReference type="InterPro" id="IPR016528">
    <property type="entry name" value="VPS11"/>
</dbReference>
<dbReference type="Pfam" id="PF23341">
    <property type="entry name" value="PEP5_VPS11_N"/>
    <property type="match status" value="1"/>
</dbReference>
<evidence type="ECO:0000256" key="3">
    <source>
        <dbReference type="ARBA" id="ARBA00022723"/>
    </source>
</evidence>
<gene>
    <name evidence="13" type="ORF">SteCoe_5015</name>
</gene>
<dbReference type="Pfam" id="PF12451">
    <property type="entry name" value="VPS11_C"/>
    <property type="match status" value="1"/>
</dbReference>
<comment type="caution">
    <text evidence="13">The sequence shown here is derived from an EMBL/GenBank/DDBJ whole genome shotgun (WGS) entry which is preliminary data.</text>
</comment>
<accession>A0A1R2CT95</accession>
<evidence type="ECO:0000313" key="13">
    <source>
        <dbReference type="EMBL" id="OMJ92246.1"/>
    </source>
</evidence>
<keyword evidence="6" id="KW-0653">Protein transport</keyword>
<keyword evidence="7 8" id="KW-0472">Membrane</keyword>
<dbReference type="InterPro" id="IPR057307">
    <property type="entry name" value="PEP5_VPS11_N"/>
</dbReference>
<evidence type="ECO:0000259" key="11">
    <source>
        <dbReference type="Pfam" id="PF12451"/>
    </source>
</evidence>
<keyword evidence="4" id="KW-0863">Zinc-finger</keyword>
<feature type="domain" description="PEP5/VPS11 N-terminal" evidence="12">
    <location>
        <begin position="6"/>
        <end position="329"/>
    </location>
</feature>
<dbReference type="SUPFAM" id="SSF50978">
    <property type="entry name" value="WD40 repeat-like"/>
    <property type="match status" value="1"/>
</dbReference>
<keyword evidence="14" id="KW-1185">Reference proteome</keyword>
<evidence type="ECO:0000256" key="7">
    <source>
        <dbReference type="ARBA" id="ARBA00023136"/>
    </source>
</evidence>
<protein>
    <recommendedName>
        <fullName evidence="8">Vacuolar protein sorting-associated protein 11 homolog</fullName>
    </recommendedName>
</protein>
<evidence type="ECO:0000256" key="2">
    <source>
        <dbReference type="ARBA" id="ARBA00022448"/>
    </source>
</evidence>
<dbReference type="GO" id="GO:0030897">
    <property type="term" value="C:HOPS complex"/>
    <property type="evidence" value="ECO:0007669"/>
    <property type="project" value="TreeGrafter"/>
</dbReference>
<proteinExistence type="inferred from homology"/>
<evidence type="ECO:0000259" key="12">
    <source>
        <dbReference type="Pfam" id="PF23341"/>
    </source>
</evidence>
<evidence type="ECO:0000256" key="10">
    <source>
        <dbReference type="SAM" id="MobiDB-lite"/>
    </source>
</evidence>
<dbReference type="Proteomes" id="UP000187209">
    <property type="component" value="Unassembled WGS sequence"/>
</dbReference>
<dbReference type="GO" id="GO:0008270">
    <property type="term" value="F:zinc ion binding"/>
    <property type="evidence" value="ECO:0007669"/>
    <property type="project" value="UniProtKB-KW"/>
</dbReference>
<dbReference type="PROSITE" id="PS50236">
    <property type="entry name" value="CHCR"/>
    <property type="match status" value="1"/>
</dbReference>
<evidence type="ECO:0000256" key="9">
    <source>
        <dbReference type="PROSITE-ProRule" id="PRU01006"/>
    </source>
</evidence>
<evidence type="ECO:0000256" key="5">
    <source>
        <dbReference type="ARBA" id="ARBA00022833"/>
    </source>
</evidence>
<organism evidence="13 14">
    <name type="scientific">Stentor coeruleus</name>
    <dbReference type="NCBI Taxonomy" id="5963"/>
    <lineage>
        <taxon>Eukaryota</taxon>
        <taxon>Sar</taxon>
        <taxon>Alveolata</taxon>
        <taxon>Ciliophora</taxon>
        <taxon>Postciliodesmatophora</taxon>
        <taxon>Heterotrichea</taxon>
        <taxon>Heterotrichida</taxon>
        <taxon>Stentoridae</taxon>
        <taxon>Stentor</taxon>
    </lineage>
</organism>
<comment type="similarity">
    <text evidence="8">Belongs to the VPS11 family.</text>
</comment>
<evidence type="ECO:0000256" key="4">
    <source>
        <dbReference type="ARBA" id="ARBA00022771"/>
    </source>
</evidence>
<dbReference type="PANTHER" id="PTHR23323">
    <property type="entry name" value="VACUOLAR PROTEIN SORTING-ASSOCIATED PROTEIN"/>
    <property type="match status" value="1"/>
</dbReference>
<sequence>MSQTQWKKFTKFFDPQSVVPSGPTKSISEDSDKQSGSNIDIAETKFVENYLGLMYRGIPNGKVLVCLGDQVKFTSQAHDFNLYYMSKSRKHPILVTIGLDEADYNRKGLVKIWDISDPQSMKEIVNILLPDTTAMNILCFAMTDDMSRMALGLSTGQIYYITGNIIQGSKSINKKFISNEKKAAITNLFFFVKGNSTFLFYTTAESVGSYLLKEKGETHNLLEEFDGCGHLCADLDEKKERLVVAMTKLNAITVFLPEFKGQTWSIEGQKTILKCVHNQVLVVTVNKNQQQVTIYDIDNKLISFQSNYSQIDHILCEDDGVFILSKNNKKEVIIQKLIEKDTNEKLKILINKNAYDIAYNMARSEGYEESFIAEISKMQGDHYYNKGDFDNAINCYKQTVGFLEASYVIIQFLDASKIEYLTSYLETLHSRHHANNEHTALLLNCYVHLKKTDELAKFLAQSNDDYELFDPKTAIDVCCSVHCYDLALSLASKHKMHTLYVKIRIEEEKKYLEAIYYIETSMSISGFAKIFKEFGQILMKNEPVKTRELVFKTIKSLNLKVGLSTYLPETEKDEKPQKDQDDDDFVLEDMKKKPITVTYYQVLESVMSGLVNHPDILDDLLSDIIKGTPDIENIVYHKLFELYLQQRKPLKENDNSRLISLPKSSGRDLNYYEKKIKDLLEQANNKYDKHHVLMLFKMYDYSDGVVSISHLMDSKQELMFHYIKTNDHGNIWNTCDKYGKEDNDLWVQALTYFCTKDDTKCMQYIEKILQEIEQKDFLTPLIVLKILSKSRNITFGTVKNYLKKQLSKHQQAMKNDQDEYLRNSQNIKQKKEEIYELKTQARKFQFNKCAGCDLKLNLPSVHFMCLHSYHLSCLTDNAHECQHCTEQASRASERKSEYQKQSMNHGTFFKELSANDDRFGTIAKYFGRGLFSNNSKSN</sequence>
<dbReference type="GO" id="GO:0030674">
    <property type="term" value="F:protein-macromolecule adaptor activity"/>
    <property type="evidence" value="ECO:0007669"/>
    <property type="project" value="TreeGrafter"/>
</dbReference>
<dbReference type="EMBL" id="MPUH01000065">
    <property type="protein sequence ID" value="OMJ92246.1"/>
    <property type="molecule type" value="Genomic_DNA"/>
</dbReference>
<dbReference type="InterPro" id="IPR036322">
    <property type="entry name" value="WD40_repeat_dom_sf"/>
</dbReference>
<keyword evidence="2" id="KW-0813">Transport</keyword>
<comment type="subcellular location">
    <subcellularLocation>
        <location evidence="1">Endomembrane system</location>
        <topology evidence="1">Peripheral membrane protein</topology>
    </subcellularLocation>
</comment>
<reference evidence="13 14" key="1">
    <citation type="submission" date="2016-11" db="EMBL/GenBank/DDBJ databases">
        <title>The macronuclear genome of Stentor coeruleus: a giant cell with tiny introns.</title>
        <authorList>
            <person name="Slabodnick M."/>
            <person name="Ruby J.G."/>
            <person name="Reiff S.B."/>
            <person name="Swart E.C."/>
            <person name="Gosai S."/>
            <person name="Prabakaran S."/>
            <person name="Witkowska E."/>
            <person name="Larue G.E."/>
            <person name="Fisher S."/>
            <person name="Freeman R.M."/>
            <person name="Gunawardena J."/>
            <person name="Chu W."/>
            <person name="Stover N.A."/>
            <person name="Gregory B.D."/>
            <person name="Nowacki M."/>
            <person name="Derisi J."/>
            <person name="Roy S.W."/>
            <person name="Marshall W.F."/>
            <person name="Sood P."/>
        </authorList>
    </citation>
    <scope>NUCLEOTIDE SEQUENCE [LARGE SCALE GENOMIC DNA]</scope>
    <source>
        <strain evidence="13">WM001</strain>
    </source>
</reference>